<dbReference type="AlphaFoldDB" id="A0A8E1RUC5"/>
<reference evidence="6 7" key="1">
    <citation type="journal article" date="2016" name="Front. Microbiol.">
        <title>Genomic Resource of Rice Seed Associated Bacteria.</title>
        <authorList>
            <person name="Midha S."/>
            <person name="Bansal K."/>
            <person name="Sharma S."/>
            <person name="Kumar N."/>
            <person name="Patil P.P."/>
            <person name="Chaudhry V."/>
            <person name="Patil P.B."/>
        </authorList>
    </citation>
    <scope>NUCLEOTIDE SEQUENCE [LARGE SCALE GENOMIC DNA]</scope>
    <source>
        <strain evidence="6 7">SA3</strain>
    </source>
</reference>
<evidence type="ECO:0000256" key="1">
    <source>
        <dbReference type="ARBA" id="ARBA00004219"/>
    </source>
</evidence>
<dbReference type="Pfam" id="PF04829">
    <property type="entry name" value="PT-VENN"/>
    <property type="match status" value="1"/>
</dbReference>
<dbReference type="GO" id="GO:0090729">
    <property type="term" value="F:toxin activity"/>
    <property type="evidence" value="ECO:0007669"/>
    <property type="project" value="UniProtKB-KW"/>
</dbReference>
<evidence type="ECO:0000256" key="4">
    <source>
        <dbReference type="ARBA" id="ARBA00023026"/>
    </source>
</evidence>
<evidence type="ECO:0000256" key="3">
    <source>
        <dbReference type="ARBA" id="ARBA00022913"/>
    </source>
</evidence>
<keyword evidence="2" id="KW-0800">Toxin</keyword>
<name>A0A8E1RUC5_9GAMM</name>
<protein>
    <recommendedName>
        <fullName evidence="5">VENN motif-containing domain-containing protein</fullName>
    </recommendedName>
</protein>
<proteinExistence type="predicted"/>
<comment type="subcellular location">
    <subcellularLocation>
        <location evidence="1">Target cell</location>
        <location evidence="1">Target cell cytoplasm</location>
    </subcellularLocation>
</comment>
<keyword evidence="4" id="KW-0843">Virulence</keyword>
<keyword evidence="3" id="KW-1266">Target cell cytoplasm</keyword>
<dbReference type="EMBL" id="LDSE01000070">
    <property type="protein sequence ID" value="KTS64501.1"/>
    <property type="molecule type" value="Genomic_DNA"/>
</dbReference>
<sequence length="278" mass="29673">MHSMYSGKQVSDLKESDKHIISALSTLATGLAGSVTGGSSASALAGAQAGKNAVDNNSLSLPKELNDIGLSQQSLAASMIHNGASLDELTAALVKNSQGQIPEGQDAVKGLLTAWAEFFGVPVSALAADGEMTPQRAAEILASGVPTSEAKLAQYVVAKTFLSIAKVQILDYHLQTRNTLISFHQKPNNIFYMGIALRKGDIYILEIQEKQSFLKVGQQIRLSILWEALLPPPILNGLLRPELVGHIQTQEGRQGGLPGKNEMVSEFVWYTSPLVGKL</sequence>
<gene>
    <name evidence="6" type="ORF">SA3R_22380</name>
</gene>
<accession>A0A8E1RUC5</accession>
<comment type="caution">
    <text evidence="6">The sequence shown here is derived from an EMBL/GenBank/DDBJ whole genome shotgun (WGS) entry which is preliminary data.</text>
</comment>
<dbReference type="Proteomes" id="UP000071979">
    <property type="component" value="Unassembled WGS sequence"/>
</dbReference>
<evidence type="ECO:0000313" key="6">
    <source>
        <dbReference type="EMBL" id="KTS64501.1"/>
    </source>
</evidence>
<feature type="domain" description="VENN motif-containing" evidence="5">
    <location>
        <begin position="10"/>
        <end position="60"/>
    </location>
</feature>
<evidence type="ECO:0000313" key="7">
    <source>
        <dbReference type="Proteomes" id="UP000071979"/>
    </source>
</evidence>
<evidence type="ECO:0000259" key="5">
    <source>
        <dbReference type="Pfam" id="PF04829"/>
    </source>
</evidence>
<dbReference type="InterPro" id="IPR006914">
    <property type="entry name" value="VENN_dom"/>
</dbReference>
<evidence type="ECO:0000256" key="2">
    <source>
        <dbReference type="ARBA" id="ARBA00022656"/>
    </source>
</evidence>
<organism evidence="6 7">
    <name type="scientific">Pantoea dispersa</name>
    <dbReference type="NCBI Taxonomy" id="59814"/>
    <lineage>
        <taxon>Bacteria</taxon>
        <taxon>Pseudomonadati</taxon>
        <taxon>Pseudomonadota</taxon>
        <taxon>Gammaproteobacteria</taxon>
        <taxon>Enterobacterales</taxon>
        <taxon>Erwiniaceae</taxon>
        <taxon>Pantoea</taxon>
    </lineage>
</organism>